<sequence>MTRLSQLVSFTVLAAATLAGAAPAKRQIGETHAGDATFYATGLGACGIVNNDRDHIVAVSGLLYDSYPGTTPNSYPICGKQMTVTYQGRSTTVTVADRCAVDACAMNDIVLSPVAFTDLSPLDAGRIRVTWVWDD</sequence>
<proteinExistence type="predicted"/>
<protein>
    <submittedName>
        <fullName evidence="1">Expansin module family protein</fullName>
    </submittedName>
</protein>
<gene>
    <name evidence="1" type="ORF">BDY19DRAFT_1068767</name>
</gene>
<evidence type="ECO:0000313" key="2">
    <source>
        <dbReference type="Proteomes" id="UP001055072"/>
    </source>
</evidence>
<accession>A0ACB8U725</accession>
<comment type="caution">
    <text evidence="1">The sequence shown here is derived from an EMBL/GenBank/DDBJ whole genome shotgun (WGS) entry which is preliminary data.</text>
</comment>
<keyword evidence="2" id="KW-1185">Reference proteome</keyword>
<reference evidence="1" key="1">
    <citation type="journal article" date="2021" name="Environ. Microbiol.">
        <title>Gene family expansions and transcriptome signatures uncover fungal adaptations to wood decay.</title>
        <authorList>
            <person name="Hage H."/>
            <person name="Miyauchi S."/>
            <person name="Viragh M."/>
            <person name="Drula E."/>
            <person name="Min B."/>
            <person name="Chaduli D."/>
            <person name="Navarro D."/>
            <person name="Favel A."/>
            <person name="Norest M."/>
            <person name="Lesage-Meessen L."/>
            <person name="Balint B."/>
            <person name="Merenyi Z."/>
            <person name="de Eugenio L."/>
            <person name="Morin E."/>
            <person name="Martinez A.T."/>
            <person name="Baldrian P."/>
            <person name="Stursova M."/>
            <person name="Martinez M.J."/>
            <person name="Novotny C."/>
            <person name="Magnuson J.K."/>
            <person name="Spatafora J.W."/>
            <person name="Maurice S."/>
            <person name="Pangilinan J."/>
            <person name="Andreopoulos W."/>
            <person name="LaButti K."/>
            <person name="Hundley H."/>
            <person name="Na H."/>
            <person name="Kuo A."/>
            <person name="Barry K."/>
            <person name="Lipzen A."/>
            <person name="Henrissat B."/>
            <person name="Riley R."/>
            <person name="Ahrendt S."/>
            <person name="Nagy L.G."/>
            <person name="Grigoriev I.V."/>
            <person name="Martin F."/>
            <person name="Rosso M.N."/>
        </authorList>
    </citation>
    <scope>NUCLEOTIDE SEQUENCE</scope>
    <source>
        <strain evidence="1">CBS 384.51</strain>
    </source>
</reference>
<name>A0ACB8U725_9APHY</name>
<organism evidence="1 2">
    <name type="scientific">Irpex rosettiformis</name>
    <dbReference type="NCBI Taxonomy" id="378272"/>
    <lineage>
        <taxon>Eukaryota</taxon>
        <taxon>Fungi</taxon>
        <taxon>Dikarya</taxon>
        <taxon>Basidiomycota</taxon>
        <taxon>Agaricomycotina</taxon>
        <taxon>Agaricomycetes</taxon>
        <taxon>Polyporales</taxon>
        <taxon>Irpicaceae</taxon>
        <taxon>Irpex</taxon>
    </lineage>
</organism>
<dbReference type="Proteomes" id="UP001055072">
    <property type="component" value="Unassembled WGS sequence"/>
</dbReference>
<evidence type="ECO:0000313" key="1">
    <source>
        <dbReference type="EMBL" id="KAI0090068.1"/>
    </source>
</evidence>
<dbReference type="EMBL" id="MU274908">
    <property type="protein sequence ID" value="KAI0090068.1"/>
    <property type="molecule type" value="Genomic_DNA"/>
</dbReference>